<sequence>MDKKIKRERSSATKTHILSILEEKKQALAHKDIQLLLDNSVDRVTIYRALDRLVDEGKIHKVTGMEGIVQYAICHNCNKEEHHHNHIHFHCVQCETISCIENVEPKFKLPDGYTVENVQCMVSGVCKNCNSL</sequence>
<evidence type="ECO:0000313" key="2">
    <source>
        <dbReference type="Proteomes" id="UP001242368"/>
    </source>
</evidence>
<gene>
    <name evidence="1" type="ORF">QW060_02185</name>
</gene>
<comment type="caution">
    <text evidence="1">The sequence shown here is derived from an EMBL/GenBank/DDBJ whole genome shotgun (WGS) entry which is preliminary data.</text>
</comment>
<dbReference type="InterPro" id="IPR036390">
    <property type="entry name" value="WH_DNA-bd_sf"/>
</dbReference>
<dbReference type="EMBL" id="JAUFQU010000001">
    <property type="protein sequence ID" value="MDN3705934.1"/>
    <property type="molecule type" value="Genomic_DNA"/>
</dbReference>
<proteinExistence type="predicted"/>
<reference evidence="2" key="1">
    <citation type="journal article" date="2019" name="Int. J. Syst. Evol. Microbiol.">
        <title>The Global Catalogue of Microorganisms (GCM) 10K type strain sequencing project: providing services to taxonomists for standard genome sequencing and annotation.</title>
        <authorList>
            <consortium name="The Broad Institute Genomics Platform"/>
            <consortium name="The Broad Institute Genome Sequencing Center for Infectious Disease"/>
            <person name="Wu L."/>
            <person name="Ma J."/>
        </authorList>
    </citation>
    <scope>NUCLEOTIDE SEQUENCE [LARGE SCALE GENOMIC DNA]</scope>
    <source>
        <strain evidence="2">CECT 7184</strain>
    </source>
</reference>
<keyword evidence="2" id="KW-1185">Reference proteome</keyword>
<accession>A0ABT8CN39</accession>
<protein>
    <submittedName>
        <fullName evidence="1">Fur family transcriptional regulator</fullName>
    </submittedName>
</protein>
<dbReference type="Gene3D" id="1.10.10.10">
    <property type="entry name" value="Winged helix-like DNA-binding domain superfamily/Winged helix DNA-binding domain"/>
    <property type="match status" value="1"/>
</dbReference>
<organism evidence="1 2">
    <name type="scientific">Paenimyroides ceti</name>
    <dbReference type="NCBI Taxonomy" id="395087"/>
    <lineage>
        <taxon>Bacteria</taxon>
        <taxon>Pseudomonadati</taxon>
        <taxon>Bacteroidota</taxon>
        <taxon>Flavobacteriia</taxon>
        <taxon>Flavobacteriales</taxon>
        <taxon>Flavobacteriaceae</taxon>
        <taxon>Paenimyroides</taxon>
    </lineage>
</organism>
<dbReference type="SUPFAM" id="SSF46785">
    <property type="entry name" value="Winged helix' DNA-binding domain"/>
    <property type="match status" value="1"/>
</dbReference>
<evidence type="ECO:0000313" key="1">
    <source>
        <dbReference type="EMBL" id="MDN3705934.1"/>
    </source>
</evidence>
<name>A0ABT8CN39_9FLAO</name>
<dbReference type="InterPro" id="IPR036388">
    <property type="entry name" value="WH-like_DNA-bd_sf"/>
</dbReference>
<dbReference type="RefSeq" id="WP_290362079.1">
    <property type="nucleotide sequence ID" value="NZ_JAUFQU010000001.1"/>
</dbReference>
<dbReference type="Proteomes" id="UP001242368">
    <property type="component" value="Unassembled WGS sequence"/>
</dbReference>